<evidence type="ECO:0000256" key="2">
    <source>
        <dbReference type="ARBA" id="ARBA00006840"/>
    </source>
</evidence>
<dbReference type="AlphaFoldDB" id="A0A068YEU2"/>
<reference evidence="8" key="1">
    <citation type="journal article" date="2013" name="Nature">
        <title>The genomes of four tapeworm species reveal adaptations to parasitism.</title>
        <authorList>
            <person name="Tsai I.J."/>
            <person name="Zarowiecki M."/>
            <person name="Holroyd N."/>
            <person name="Garciarrubio A."/>
            <person name="Sanchez-Flores A."/>
            <person name="Brooks K.L."/>
            <person name="Tracey A."/>
            <person name="Bobes R.J."/>
            <person name="Fragoso G."/>
            <person name="Sciutto E."/>
            <person name="Aslett M."/>
            <person name="Beasley H."/>
            <person name="Bennett H.M."/>
            <person name="Cai J."/>
            <person name="Camicia F."/>
            <person name="Clark R."/>
            <person name="Cucher M."/>
            <person name="De Silva N."/>
            <person name="Day T.A."/>
            <person name="Deplazes P."/>
            <person name="Estrada K."/>
            <person name="Fernandez C."/>
            <person name="Holland P.W."/>
            <person name="Hou J."/>
            <person name="Hu S."/>
            <person name="Huckvale T."/>
            <person name="Hung S.S."/>
            <person name="Kamenetzky L."/>
            <person name="Keane J.A."/>
            <person name="Kiss F."/>
            <person name="Koziol U."/>
            <person name="Lambert O."/>
            <person name="Liu K."/>
            <person name="Luo X."/>
            <person name="Luo Y."/>
            <person name="Macchiaroli N."/>
            <person name="Nichol S."/>
            <person name="Paps J."/>
            <person name="Parkinson J."/>
            <person name="Pouchkina-Stantcheva N."/>
            <person name="Riddiford N."/>
            <person name="Rosenzvit M."/>
            <person name="Salinas G."/>
            <person name="Wasmuth J.D."/>
            <person name="Zamanian M."/>
            <person name="Zheng Y."/>
            <person name="Cai X."/>
            <person name="Soberon X."/>
            <person name="Olson P.D."/>
            <person name="Laclette J.P."/>
            <person name="Brehm K."/>
            <person name="Berriman M."/>
            <person name="Garciarrubio A."/>
            <person name="Bobes R.J."/>
            <person name="Fragoso G."/>
            <person name="Sanchez-Flores A."/>
            <person name="Estrada K."/>
            <person name="Cevallos M.A."/>
            <person name="Morett E."/>
            <person name="Gonzalez V."/>
            <person name="Portillo T."/>
            <person name="Ochoa-Leyva A."/>
            <person name="Jose M.V."/>
            <person name="Sciutto E."/>
            <person name="Landa A."/>
            <person name="Jimenez L."/>
            <person name="Valdes V."/>
            <person name="Carrero J.C."/>
            <person name="Larralde C."/>
            <person name="Morales-Montor J."/>
            <person name="Limon-Lason J."/>
            <person name="Soberon X."/>
            <person name="Laclette J.P."/>
        </authorList>
    </citation>
    <scope>NUCLEOTIDE SEQUENCE [LARGE SCALE GENOMIC DNA]</scope>
</reference>
<dbReference type="OrthoDB" id="10033535at2759"/>
<dbReference type="SUPFAM" id="SSF48652">
    <property type="entry name" value="Tetraspanin"/>
    <property type="match status" value="1"/>
</dbReference>
<dbReference type="GO" id="GO:0005886">
    <property type="term" value="C:plasma membrane"/>
    <property type="evidence" value="ECO:0007669"/>
    <property type="project" value="TreeGrafter"/>
</dbReference>
<protein>
    <recommendedName>
        <fullName evidence="7">Tetraspanin</fullName>
    </recommendedName>
</protein>
<keyword evidence="9" id="KW-1185">Reference proteome</keyword>
<dbReference type="Proteomes" id="UP000017246">
    <property type="component" value="Unassembled WGS sequence"/>
</dbReference>
<feature type="transmembrane region" description="Helical" evidence="7">
    <location>
        <begin position="49"/>
        <end position="71"/>
    </location>
</feature>
<name>A0A068YEU2_ECHMU</name>
<dbReference type="PIRSF" id="PIRSF002419">
    <property type="entry name" value="Tetraspanin"/>
    <property type="match status" value="1"/>
</dbReference>
<keyword evidence="3 7" id="KW-0812">Transmembrane</keyword>
<dbReference type="eggNOG" id="KOG3882">
    <property type="taxonomic scope" value="Eukaryota"/>
</dbReference>
<dbReference type="PRINTS" id="PR00259">
    <property type="entry name" value="TMFOUR"/>
</dbReference>
<keyword evidence="5 7" id="KW-0472">Membrane</keyword>
<comment type="subcellular location">
    <subcellularLocation>
        <location evidence="1 7">Membrane</location>
        <topology evidence="1 7">Multi-pass membrane protein</topology>
    </subcellularLocation>
</comment>
<reference evidence="8" key="2">
    <citation type="submission" date="2015-11" db="EMBL/GenBank/DDBJ databases">
        <authorList>
            <person name="Zhang Y."/>
            <person name="Guo Z."/>
        </authorList>
    </citation>
    <scope>NUCLEOTIDE SEQUENCE</scope>
</reference>
<evidence type="ECO:0000256" key="3">
    <source>
        <dbReference type="ARBA" id="ARBA00022692"/>
    </source>
</evidence>
<dbReference type="CDD" id="cd03127">
    <property type="entry name" value="tetraspanin_LEL"/>
    <property type="match status" value="1"/>
</dbReference>
<gene>
    <name evidence="8" type="ORF">EmuJ_001077500</name>
</gene>
<evidence type="ECO:0000256" key="5">
    <source>
        <dbReference type="ARBA" id="ARBA00023136"/>
    </source>
</evidence>
<accession>A0A068YEU2</accession>
<sequence>MSLSTPLRFWRIVVLLLTSLAFLLGLVLLGIGMFFFFENCRTHCTLLQIVLPLALMTFGGVTIVTTSLGYIGALVVNLCAIRLFTVLITLVFLGQLTAGLTLYNIREDLVSAASKEIRQLITEAENALKSEADLILEKIQTRYKCCGADGQSDWEQGPPLSCCVNPNFLEGVCRYPGMYVRGCASAMYMYLESNMYIWLYVVIALLVVEFTIIIASYSLQMYVPIYSALRTD</sequence>
<keyword evidence="6" id="KW-1015">Disulfide bond</keyword>
<feature type="transmembrane region" description="Helical" evidence="7">
    <location>
        <begin position="197"/>
        <end position="219"/>
    </location>
</feature>
<dbReference type="InterPro" id="IPR018499">
    <property type="entry name" value="Tetraspanin/Peripherin"/>
</dbReference>
<dbReference type="PANTHER" id="PTHR19282:SF431">
    <property type="entry name" value="TETRASPANIN 26A, ISOFORM B-RELATED"/>
    <property type="match status" value="1"/>
</dbReference>
<dbReference type="STRING" id="6211.A0A068YEU2"/>
<evidence type="ECO:0000256" key="6">
    <source>
        <dbReference type="PIRSR" id="PIRSR002419-1"/>
    </source>
</evidence>
<proteinExistence type="inferred from homology"/>
<keyword evidence="4 7" id="KW-1133">Transmembrane helix</keyword>
<dbReference type="PANTHER" id="PTHR19282">
    <property type="entry name" value="TETRASPANIN"/>
    <property type="match status" value="1"/>
</dbReference>
<feature type="transmembrane region" description="Helical" evidence="7">
    <location>
        <begin position="83"/>
        <end position="105"/>
    </location>
</feature>
<evidence type="ECO:0000313" key="9">
    <source>
        <dbReference type="Proteomes" id="UP000017246"/>
    </source>
</evidence>
<organism evidence="8 9">
    <name type="scientific">Echinococcus multilocularis</name>
    <name type="common">Fox tapeworm</name>
    <dbReference type="NCBI Taxonomy" id="6211"/>
    <lineage>
        <taxon>Eukaryota</taxon>
        <taxon>Metazoa</taxon>
        <taxon>Spiralia</taxon>
        <taxon>Lophotrochozoa</taxon>
        <taxon>Platyhelminthes</taxon>
        <taxon>Cestoda</taxon>
        <taxon>Eucestoda</taxon>
        <taxon>Cyclophyllidea</taxon>
        <taxon>Taeniidae</taxon>
        <taxon>Echinococcus</taxon>
    </lineage>
</organism>
<dbReference type="InterPro" id="IPR000301">
    <property type="entry name" value="Tetraspanin_animals"/>
</dbReference>
<feature type="transmembrane region" description="Helical" evidence="7">
    <location>
        <begin position="12"/>
        <end position="37"/>
    </location>
</feature>
<dbReference type="EMBL" id="LN902842">
    <property type="protein sequence ID" value="CDS43047.1"/>
    <property type="molecule type" value="Genomic_DNA"/>
</dbReference>
<dbReference type="Pfam" id="PF00335">
    <property type="entry name" value="Tetraspanin"/>
    <property type="match status" value="1"/>
</dbReference>
<comment type="similarity">
    <text evidence="2 7">Belongs to the tetraspanin (TM4SF) family.</text>
</comment>
<evidence type="ECO:0000256" key="1">
    <source>
        <dbReference type="ARBA" id="ARBA00004141"/>
    </source>
</evidence>
<evidence type="ECO:0000313" key="8">
    <source>
        <dbReference type="EMBL" id="CDS43047.1"/>
    </source>
</evidence>
<dbReference type="OMA" id="ADGQSDW"/>
<evidence type="ECO:0000256" key="7">
    <source>
        <dbReference type="RuleBase" id="RU361218"/>
    </source>
</evidence>
<evidence type="ECO:0000256" key="4">
    <source>
        <dbReference type="ARBA" id="ARBA00022989"/>
    </source>
</evidence>
<feature type="disulfide bond" evidence="6">
    <location>
        <begin position="146"/>
        <end position="162"/>
    </location>
</feature>
<dbReference type="InterPro" id="IPR008952">
    <property type="entry name" value="Tetraspanin_EC2_sf"/>
</dbReference>
<dbReference type="Gene3D" id="1.10.1450.10">
    <property type="entry name" value="Tetraspanin"/>
    <property type="match status" value="1"/>
</dbReference>